<dbReference type="EnsemblPlants" id="OB04G11400.1">
    <property type="protein sequence ID" value="OB04G11400.1"/>
    <property type="gene ID" value="OB04G11400"/>
</dbReference>
<protein>
    <submittedName>
        <fullName evidence="1">Uncharacterized protein</fullName>
    </submittedName>
</protein>
<name>J3LVG5_ORYBR</name>
<reference evidence="1" key="2">
    <citation type="submission" date="2013-04" db="UniProtKB">
        <authorList>
            <consortium name="EnsemblPlants"/>
        </authorList>
    </citation>
    <scope>IDENTIFICATION</scope>
</reference>
<evidence type="ECO:0000313" key="2">
    <source>
        <dbReference type="Proteomes" id="UP000006038"/>
    </source>
</evidence>
<dbReference type="Proteomes" id="UP000006038">
    <property type="component" value="Chromosome 4"/>
</dbReference>
<sequence>MHAFSLAVAQIKYNETYVRYIEIDGLTNYEQIENLWSNKQYQVVEVSQSALSDEYDLMGGGGRVLPDRRLRQEAGPHRAQRQRAVREVAADWGVDMRCGGVRLGGATRAGDTAAVRRVGVNARFWQIVVID</sequence>
<proteinExistence type="predicted"/>
<keyword evidence="2" id="KW-1185">Reference proteome</keyword>
<organism evidence="1">
    <name type="scientific">Oryza brachyantha</name>
    <name type="common">malo sina</name>
    <dbReference type="NCBI Taxonomy" id="4533"/>
    <lineage>
        <taxon>Eukaryota</taxon>
        <taxon>Viridiplantae</taxon>
        <taxon>Streptophyta</taxon>
        <taxon>Embryophyta</taxon>
        <taxon>Tracheophyta</taxon>
        <taxon>Spermatophyta</taxon>
        <taxon>Magnoliopsida</taxon>
        <taxon>Liliopsida</taxon>
        <taxon>Poales</taxon>
        <taxon>Poaceae</taxon>
        <taxon>BOP clade</taxon>
        <taxon>Oryzoideae</taxon>
        <taxon>Oryzeae</taxon>
        <taxon>Oryzinae</taxon>
        <taxon>Oryza</taxon>
    </lineage>
</organism>
<dbReference type="HOGENOM" id="CLU_1930778_0_0_1"/>
<accession>J3LVG5</accession>
<reference evidence="1" key="1">
    <citation type="journal article" date="2013" name="Nat. Commun.">
        <title>Whole-genome sequencing of Oryza brachyantha reveals mechanisms underlying Oryza genome evolution.</title>
        <authorList>
            <person name="Chen J."/>
            <person name="Huang Q."/>
            <person name="Gao D."/>
            <person name="Wang J."/>
            <person name="Lang Y."/>
            <person name="Liu T."/>
            <person name="Li B."/>
            <person name="Bai Z."/>
            <person name="Luis Goicoechea J."/>
            <person name="Liang C."/>
            <person name="Chen C."/>
            <person name="Zhang W."/>
            <person name="Sun S."/>
            <person name="Liao Y."/>
            <person name="Zhang X."/>
            <person name="Yang L."/>
            <person name="Song C."/>
            <person name="Wang M."/>
            <person name="Shi J."/>
            <person name="Liu G."/>
            <person name="Liu J."/>
            <person name="Zhou H."/>
            <person name="Zhou W."/>
            <person name="Yu Q."/>
            <person name="An N."/>
            <person name="Chen Y."/>
            <person name="Cai Q."/>
            <person name="Wang B."/>
            <person name="Liu B."/>
            <person name="Min J."/>
            <person name="Huang Y."/>
            <person name="Wu H."/>
            <person name="Li Z."/>
            <person name="Zhang Y."/>
            <person name="Yin Y."/>
            <person name="Song W."/>
            <person name="Jiang J."/>
            <person name="Jackson S.A."/>
            <person name="Wing R.A."/>
            <person name="Wang J."/>
            <person name="Chen M."/>
        </authorList>
    </citation>
    <scope>NUCLEOTIDE SEQUENCE [LARGE SCALE GENOMIC DNA]</scope>
    <source>
        <strain evidence="1">cv. IRGC 101232</strain>
    </source>
</reference>
<evidence type="ECO:0000313" key="1">
    <source>
        <dbReference type="EnsemblPlants" id="OB04G11400.1"/>
    </source>
</evidence>
<dbReference type="Gramene" id="OB04G11400.1">
    <property type="protein sequence ID" value="OB04G11400.1"/>
    <property type="gene ID" value="OB04G11400"/>
</dbReference>
<dbReference type="AlphaFoldDB" id="J3LVG5"/>